<dbReference type="EMBL" id="BAAAWD010000029">
    <property type="protein sequence ID" value="GAA3039162.1"/>
    <property type="molecule type" value="Genomic_DNA"/>
</dbReference>
<dbReference type="SUPFAM" id="SSF56112">
    <property type="entry name" value="Protein kinase-like (PK-like)"/>
    <property type="match status" value="1"/>
</dbReference>
<accession>A0ABP6LC30</accession>
<proteinExistence type="predicted"/>
<sequence length="356" mass="38427">MDTILRAAGEVLGTELSDPVDLGGNRRSVVVRCRTASGGTVIVKRFGTEPEGLRGFTAEAAGLSMGLGGPGLLGVHPSLPLVVMEDLGSAPTLADVLLGDDPRAALDGLAAWARGLGVIAAGSVHRRADLAELSARYGRGAPSWDEEPWAVRRAAEFPPALAGMGLDVPRELADELTRLAVTGAGDHLAFTPGDTCPDNNLITPGGLRLLDFEAACFQPVFLTAAYCRMPFSSCWCVFSLPPGVAEEIENIYRAEVVRAYPELAEDEIWRAGLRRAIALWTVHLTVNLIPRMADDKPVHRFRRSPTVRQLMRHRWEMASTLEEFPAFARTMRLLLRDVAGSWDVPPLPGYPAFDGA</sequence>
<evidence type="ECO:0008006" key="3">
    <source>
        <dbReference type="Google" id="ProtNLM"/>
    </source>
</evidence>
<evidence type="ECO:0000313" key="1">
    <source>
        <dbReference type="EMBL" id="GAA3039162.1"/>
    </source>
</evidence>
<dbReference type="InterPro" id="IPR011009">
    <property type="entry name" value="Kinase-like_dom_sf"/>
</dbReference>
<name>A0ABP6LC30_9ACTN</name>
<gene>
    <name evidence="1" type="ORF">GCM10017559_79240</name>
</gene>
<comment type="caution">
    <text evidence="1">The sequence shown here is derived from an EMBL/GenBank/DDBJ whole genome shotgun (WGS) entry which is preliminary data.</text>
</comment>
<dbReference type="Proteomes" id="UP001499930">
    <property type="component" value="Unassembled WGS sequence"/>
</dbReference>
<organism evidence="1 2">
    <name type="scientific">Streptosporangium longisporum</name>
    <dbReference type="NCBI Taxonomy" id="46187"/>
    <lineage>
        <taxon>Bacteria</taxon>
        <taxon>Bacillati</taxon>
        <taxon>Actinomycetota</taxon>
        <taxon>Actinomycetes</taxon>
        <taxon>Streptosporangiales</taxon>
        <taxon>Streptosporangiaceae</taxon>
        <taxon>Streptosporangium</taxon>
    </lineage>
</organism>
<evidence type="ECO:0000313" key="2">
    <source>
        <dbReference type="Proteomes" id="UP001499930"/>
    </source>
</evidence>
<protein>
    <recommendedName>
        <fullName evidence="3">Aminoglycoside phosphotransferase domain-containing protein</fullName>
    </recommendedName>
</protein>
<keyword evidence="2" id="KW-1185">Reference proteome</keyword>
<dbReference type="RefSeq" id="WP_344906848.1">
    <property type="nucleotide sequence ID" value="NZ_BAAAWD010000029.1"/>
</dbReference>
<reference evidence="2" key="1">
    <citation type="journal article" date="2019" name="Int. J. Syst. Evol. Microbiol.">
        <title>The Global Catalogue of Microorganisms (GCM) 10K type strain sequencing project: providing services to taxonomists for standard genome sequencing and annotation.</title>
        <authorList>
            <consortium name="The Broad Institute Genomics Platform"/>
            <consortium name="The Broad Institute Genome Sequencing Center for Infectious Disease"/>
            <person name="Wu L."/>
            <person name="Ma J."/>
        </authorList>
    </citation>
    <scope>NUCLEOTIDE SEQUENCE [LARGE SCALE GENOMIC DNA]</scope>
    <source>
        <strain evidence="2">JCM 3106</strain>
    </source>
</reference>